<evidence type="ECO:0000313" key="4">
    <source>
        <dbReference type="Proteomes" id="UP000597444"/>
    </source>
</evidence>
<dbReference type="RefSeq" id="WP_220207652.1">
    <property type="nucleotide sequence ID" value="NZ_BNJK01000001.1"/>
</dbReference>
<keyword evidence="4" id="KW-1185">Reference proteome</keyword>
<organism evidence="3 4">
    <name type="scientific">Reticulibacter mediterranei</name>
    <dbReference type="NCBI Taxonomy" id="2778369"/>
    <lineage>
        <taxon>Bacteria</taxon>
        <taxon>Bacillati</taxon>
        <taxon>Chloroflexota</taxon>
        <taxon>Ktedonobacteria</taxon>
        <taxon>Ktedonobacterales</taxon>
        <taxon>Reticulibacteraceae</taxon>
        <taxon>Reticulibacter</taxon>
    </lineage>
</organism>
<sequence>MKYPVLLSLPILLLLFSSCTTTQVHDAIISNVLPSHTFSITASPTLIMHNDSGSITLHTGKSSAVVIIATQRVTATSPPFGTPPLQPDTNDMEVNYDQQGNTISVEALNISHAAPRAVSVDFDVTMPVEGSVQLYTGYGSIEANGIHGPTTLMSQSGDITATNIEGSLTISDNNGSVSVDNLCGSLSLKMSNGDAELRRVALTGSSRISTQRGAILFVGSLNPRGSYRFSTQTGAIALTLPENSSFHLEASTEHGAIENEFGSTEVGDEPSALLHVSTEVGSIAIHSH</sequence>
<keyword evidence="1" id="KW-0732">Signal</keyword>
<dbReference type="AlphaFoldDB" id="A0A8J3IR43"/>
<dbReference type="Pfam" id="PF13349">
    <property type="entry name" value="DUF4097"/>
    <property type="match status" value="1"/>
</dbReference>
<proteinExistence type="predicted"/>
<accession>A0A8J3IR43</accession>
<evidence type="ECO:0000313" key="3">
    <source>
        <dbReference type="EMBL" id="GHO97063.1"/>
    </source>
</evidence>
<feature type="signal peptide" evidence="1">
    <location>
        <begin position="1"/>
        <end position="22"/>
    </location>
</feature>
<dbReference type="PROSITE" id="PS51257">
    <property type="entry name" value="PROKAR_LIPOPROTEIN"/>
    <property type="match status" value="1"/>
</dbReference>
<dbReference type="Proteomes" id="UP000597444">
    <property type="component" value="Unassembled WGS sequence"/>
</dbReference>
<protein>
    <recommendedName>
        <fullName evidence="2">DUF4097 domain-containing protein</fullName>
    </recommendedName>
</protein>
<reference evidence="3" key="1">
    <citation type="submission" date="2020-10" db="EMBL/GenBank/DDBJ databases">
        <title>Taxonomic study of unclassified bacteria belonging to the class Ktedonobacteria.</title>
        <authorList>
            <person name="Yabe S."/>
            <person name="Wang C.M."/>
            <person name="Zheng Y."/>
            <person name="Sakai Y."/>
            <person name="Cavaletti L."/>
            <person name="Monciardini P."/>
            <person name="Donadio S."/>
        </authorList>
    </citation>
    <scope>NUCLEOTIDE SEQUENCE</scope>
    <source>
        <strain evidence="3">ID150040</strain>
    </source>
</reference>
<dbReference type="PANTHER" id="PTHR34094">
    <property type="match status" value="1"/>
</dbReference>
<evidence type="ECO:0000259" key="2">
    <source>
        <dbReference type="Pfam" id="PF13349"/>
    </source>
</evidence>
<dbReference type="InterPro" id="IPR025164">
    <property type="entry name" value="Toastrack_DUF4097"/>
</dbReference>
<dbReference type="EMBL" id="BNJK01000001">
    <property type="protein sequence ID" value="GHO97063.1"/>
    <property type="molecule type" value="Genomic_DNA"/>
</dbReference>
<comment type="caution">
    <text evidence="3">The sequence shown here is derived from an EMBL/GenBank/DDBJ whole genome shotgun (WGS) entry which is preliminary data.</text>
</comment>
<feature type="chain" id="PRO_5035149122" description="DUF4097 domain-containing protein" evidence="1">
    <location>
        <begin position="23"/>
        <end position="288"/>
    </location>
</feature>
<evidence type="ECO:0000256" key="1">
    <source>
        <dbReference type="SAM" id="SignalP"/>
    </source>
</evidence>
<gene>
    <name evidence="3" type="ORF">KSF_071110</name>
</gene>
<feature type="domain" description="DUF4097" evidence="2">
    <location>
        <begin position="151"/>
        <end position="272"/>
    </location>
</feature>
<dbReference type="PANTHER" id="PTHR34094:SF1">
    <property type="entry name" value="PROTEIN FAM185A"/>
    <property type="match status" value="1"/>
</dbReference>
<name>A0A8J3IR43_9CHLR</name>